<protein>
    <submittedName>
        <fullName evidence="2">Putative deacylase</fullName>
    </submittedName>
</protein>
<evidence type="ECO:0000313" key="2">
    <source>
        <dbReference type="EMBL" id="MBB3873117.1"/>
    </source>
</evidence>
<dbReference type="RefSeq" id="WP_183197639.1">
    <property type="nucleotide sequence ID" value="NZ_JACIDA010000002.1"/>
</dbReference>
<dbReference type="SUPFAM" id="SSF54680">
    <property type="entry name" value="Pyrimidine nucleoside phosphorylase C-terminal domain"/>
    <property type="match status" value="1"/>
</dbReference>
<gene>
    <name evidence="2" type="ORF">GGR11_002670</name>
</gene>
<evidence type="ECO:0000256" key="1">
    <source>
        <dbReference type="ARBA" id="ARBA00022679"/>
    </source>
</evidence>
<dbReference type="EMBL" id="JACIDA010000002">
    <property type="protein sequence ID" value="MBB3873117.1"/>
    <property type="molecule type" value="Genomic_DNA"/>
</dbReference>
<name>A0A7W6F142_9CAUL</name>
<evidence type="ECO:0000313" key="3">
    <source>
        <dbReference type="Proteomes" id="UP000532936"/>
    </source>
</evidence>
<proteinExistence type="predicted"/>
<accession>A0A7W6F142</accession>
<organism evidence="2 3">
    <name type="scientific">Brevundimonas mediterranea</name>
    <dbReference type="NCBI Taxonomy" id="74329"/>
    <lineage>
        <taxon>Bacteria</taxon>
        <taxon>Pseudomonadati</taxon>
        <taxon>Pseudomonadota</taxon>
        <taxon>Alphaproteobacteria</taxon>
        <taxon>Caulobacterales</taxon>
        <taxon>Caulobacteraceae</taxon>
        <taxon>Brevundimonas</taxon>
    </lineage>
</organism>
<comment type="caution">
    <text evidence="2">The sequence shown here is derived from an EMBL/GenBank/DDBJ whole genome shotgun (WGS) entry which is preliminary data.</text>
</comment>
<reference evidence="2 3" key="1">
    <citation type="submission" date="2020-08" db="EMBL/GenBank/DDBJ databases">
        <title>Genomic Encyclopedia of Type Strains, Phase IV (KMG-IV): sequencing the most valuable type-strain genomes for metagenomic binning, comparative biology and taxonomic classification.</title>
        <authorList>
            <person name="Goeker M."/>
        </authorList>
    </citation>
    <scope>NUCLEOTIDE SEQUENCE [LARGE SCALE GENOMIC DNA]</scope>
    <source>
        <strain evidence="2 3">DSM 14878</strain>
    </source>
</reference>
<dbReference type="GO" id="GO:0006213">
    <property type="term" value="P:pyrimidine nucleoside metabolic process"/>
    <property type="evidence" value="ECO:0007669"/>
    <property type="project" value="InterPro"/>
</dbReference>
<keyword evidence="1" id="KW-0808">Transferase</keyword>
<dbReference type="InterPro" id="IPR036566">
    <property type="entry name" value="PYNP-like_C_sf"/>
</dbReference>
<dbReference type="GO" id="GO:0016763">
    <property type="term" value="F:pentosyltransferase activity"/>
    <property type="evidence" value="ECO:0007669"/>
    <property type="project" value="InterPro"/>
</dbReference>
<sequence>MTATTTTTRSARARRVSITRSSFRRPTAPEVLGNVTGAGEIRGQVDAICGRQDQHAREDEQLAHQHGPMRVRLGMEVAAGDPLATVHSETPGERDYALEYAASHGDRIEVDV</sequence>
<dbReference type="Proteomes" id="UP000532936">
    <property type="component" value="Unassembled WGS sequence"/>
</dbReference>
<dbReference type="AlphaFoldDB" id="A0A7W6F142"/>